<dbReference type="PANTHER" id="PTHR11461">
    <property type="entry name" value="SERINE PROTEASE INHIBITOR, SERPIN"/>
    <property type="match status" value="1"/>
</dbReference>
<dbReference type="Gene3D" id="3.30.497.10">
    <property type="entry name" value="Antithrombin, subunit I, domain 2"/>
    <property type="match status" value="2"/>
</dbReference>
<protein>
    <recommendedName>
        <fullName evidence="2">Serpin domain-containing protein</fullName>
    </recommendedName>
</protein>
<dbReference type="EMBL" id="JAMZDX010000003">
    <property type="protein sequence ID" value="MCP2309675.1"/>
    <property type="molecule type" value="Genomic_DNA"/>
</dbReference>
<dbReference type="Proteomes" id="UP001206483">
    <property type="component" value="Unassembled WGS sequence"/>
</dbReference>
<dbReference type="InterPro" id="IPR036186">
    <property type="entry name" value="Serpin_sf"/>
</dbReference>
<sequence>MAAAATVRAVNGLAARWAGLTADAGTVSMPAGLWPLLAFLAAGAHGPAVAELEDALGMRTADALPLAHDLLAELAARPGHSAALGLWTSDAFRPAPSWLADLPADAHGTLAGDEATDRARLDAWASRSTDGQIDRMPLEIDGTTRLVLASALAVRTSWLQPFVSSFHRPEAGPWAARELCWIGRSSAVLDRASVAETPIGPVTELRVLGEHSIDVHLLLGEAGAAPGDVLAAGLGMLDGTHRRVTADRLPTGTPGPGLTIGYQPRYRPQPRLHVVLPEFSLRSEHDLLEHPARFGLASASDAEAADGHFRGITTEEPLYVQSARQDATATFGPLGFRAAAVTAFGLAAGSAPGRYVPPPYRVLEVEADFDRPFGFLAVHRGSRLVLASGWVTDPVEHRWEDDESEDDDPEFDVL</sequence>
<evidence type="ECO:0000256" key="1">
    <source>
        <dbReference type="RuleBase" id="RU000411"/>
    </source>
</evidence>
<reference evidence="3 4" key="1">
    <citation type="submission" date="2022-06" db="EMBL/GenBank/DDBJ databases">
        <title>Sequencing the genomes of 1000 actinobacteria strains.</title>
        <authorList>
            <person name="Klenk H.-P."/>
        </authorList>
    </citation>
    <scope>NUCLEOTIDE SEQUENCE [LARGE SCALE GENOMIC DNA]</scope>
    <source>
        <strain evidence="3 4">DSM 41656</strain>
    </source>
</reference>
<name>A0ABT1IX03_9ACTN</name>
<evidence type="ECO:0000313" key="3">
    <source>
        <dbReference type="EMBL" id="MCP2309675.1"/>
    </source>
</evidence>
<evidence type="ECO:0000313" key="4">
    <source>
        <dbReference type="Proteomes" id="UP001206483"/>
    </source>
</evidence>
<dbReference type="Pfam" id="PF00079">
    <property type="entry name" value="Serpin"/>
    <property type="match status" value="2"/>
</dbReference>
<dbReference type="PANTHER" id="PTHR11461:SF211">
    <property type="entry name" value="GH10112P-RELATED"/>
    <property type="match status" value="1"/>
</dbReference>
<dbReference type="InterPro" id="IPR000215">
    <property type="entry name" value="Serpin_fam"/>
</dbReference>
<dbReference type="RefSeq" id="WP_253796896.1">
    <property type="nucleotide sequence ID" value="NZ_BAAAUB010000106.1"/>
</dbReference>
<dbReference type="InterPro" id="IPR042178">
    <property type="entry name" value="Serpin_sf_1"/>
</dbReference>
<dbReference type="SMART" id="SM00093">
    <property type="entry name" value="SERPIN"/>
    <property type="match status" value="1"/>
</dbReference>
<dbReference type="InterPro" id="IPR023796">
    <property type="entry name" value="Serpin_dom"/>
</dbReference>
<gene>
    <name evidence="3" type="ORF">FHR36_002808</name>
</gene>
<comment type="similarity">
    <text evidence="1">Belongs to the serpin family.</text>
</comment>
<feature type="domain" description="Serpin" evidence="2">
    <location>
        <begin position="7"/>
        <end position="394"/>
    </location>
</feature>
<evidence type="ECO:0000259" key="2">
    <source>
        <dbReference type="SMART" id="SM00093"/>
    </source>
</evidence>
<organism evidence="3 4">
    <name type="scientific">Kitasatospora paracochleata</name>
    <dbReference type="NCBI Taxonomy" id="58354"/>
    <lineage>
        <taxon>Bacteria</taxon>
        <taxon>Bacillati</taxon>
        <taxon>Actinomycetota</taxon>
        <taxon>Actinomycetes</taxon>
        <taxon>Kitasatosporales</taxon>
        <taxon>Streptomycetaceae</taxon>
        <taxon>Kitasatospora</taxon>
    </lineage>
</organism>
<dbReference type="SUPFAM" id="SSF56574">
    <property type="entry name" value="Serpins"/>
    <property type="match status" value="2"/>
</dbReference>
<proteinExistence type="inferred from homology"/>
<keyword evidence="4" id="KW-1185">Reference proteome</keyword>
<comment type="caution">
    <text evidence="3">The sequence shown here is derived from an EMBL/GenBank/DDBJ whole genome shotgun (WGS) entry which is preliminary data.</text>
</comment>
<accession>A0ABT1IX03</accession>